<sequence>MCLFLFIYIITEVKQKKNSAELLYTHYILLFNYHQLFFIFLFLVVASMQPFFLALFALVV</sequence>
<evidence type="ECO:0000313" key="1">
    <source>
        <dbReference type="EMBL" id="TPV39588.1"/>
    </source>
</evidence>
<protein>
    <submittedName>
        <fullName evidence="1">Uncharacterized protein</fullName>
    </submittedName>
</protein>
<gene>
    <name evidence="1" type="ORF">FJ659_24760</name>
</gene>
<name>A0AC61T002_9BACI</name>
<organism evidence="1 2">
    <name type="scientific">Bacillus dicomae</name>
    <dbReference type="NCBI Taxonomy" id="3088378"/>
    <lineage>
        <taxon>Bacteria</taxon>
        <taxon>Bacillati</taxon>
        <taxon>Bacillota</taxon>
        <taxon>Bacilli</taxon>
        <taxon>Bacillales</taxon>
        <taxon>Bacillaceae</taxon>
        <taxon>Bacillus</taxon>
        <taxon>Bacillus cereus group</taxon>
    </lineage>
</organism>
<accession>A0AC61T002</accession>
<dbReference type="EMBL" id="VHIV01000008">
    <property type="protein sequence ID" value="TPV39588.1"/>
    <property type="molecule type" value="Genomic_DNA"/>
</dbReference>
<comment type="caution">
    <text evidence="1">The sequence shown here is derived from an EMBL/GenBank/DDBJ whole genome shotgun (WGS) entry which is preliminary data.</text>
</comment>
<evidence type="ECO:0000313" key="2">
    <source>
        <dbReference type="Proteomes" id="UP000317636"/>
    </source>
</evidence>
<keyword evidence="2" id="KW-1185">Reference proteome</keyword>
<reference evidence="1" key="1">
    <citation type="submission" date="2019-06" db="EMBL/GenBank/DDBJ databases">
        <title>Draft genome sequence of Bacillus sp. strain MHSD28.</title>
        <authorList>
            <person name="Makuwa S.C."/>
            <person name="Serepa-Dlamini M.H."/>
        </authorList>
    </citation>
    <scope>NUCLEOTIDE SEQUENCE</scope>
    <source>
        <strain evidence="1">MHSD28</strain>
    </source>
</reference>
<dbReference type="Proteomes" id="UP000317636">
    <property type="component" value="Unassembled WGS sequence"/>
</dbReference>
<proteinExistence type="predicted"/>